<dbReference type="GO" id="GO:0016747">
    <property type="term" value="F:acyltransferase activity, transferring groups other than amino-acyl groups"/>
    <property type="evidence" value="ECO:0007669"/>
    <property type="project" value="InterPro"/>
</dbReference>
<dbReference type="Proteomes" id="UP001290462">
    <property type="component" value="Unassembled WGS sequence"/>
</dbReference>
<dbReference type="PROSITE" id="PS51186">
    <property type="entry name" value="GNAT"/>
    <property type="match status" value="1"/>
</dbReference>
<dbReference type="SUPFAM" id="SSF55729">
    <property type="entry name" value="Acyl-CoA N-acyltransferases (Nat)"/>
    <property type="match status" value="1"/>
</dbReference>
<feature type="domain" description="N-acetyltransferase" evidence="1">
    <location>
        <begin position="3"/>
        <end position="150"/>
    </location>
</feature>
<accession>A0AAW9JRJ6</accession>
<dbReference type="InterPro" id="IPR016181">
    <property type="entry name" value="Acyl_CoA_acyltransferase"/>
</dbReference>
<sequence length="150" mass="17578">MKTEIRRVTKENWREIVQLKVAKGQENFIESNSESLLEAVFEGEDWVPVGLYSENQLVGFAMYGCYDSTNRSIWLDRFMIGEANQSHGLGKLFLEKICQYLPTEYELKQILLSFYPENQNARKFYEAYGFITTTKVDENGEEIYYLDVSH</sequence>
<dbReference type="Gene3D" id="3.40.630.30">
    <property type="match status" value="1"/>
</dbReference>
<comment type="caution">
    <text evidence="2">The sequence shown here is derived from an EMBL/GenBank/DDBJ whole genome shotgun (WGS) entry which is preliminary data.</text>
</comment>
<name>A0AAW9JRJ6_CARML</name>
<reference evidence="2" key="1">
    <citation type="submission" date="2023-08" db="EMBL/GenBank/DDBJ databases">
        <title>Genomic characterization of piscicolin 126 produced by Carnobacterium maltaromaticum CM22 strain isolated from salmon (Salmo salar).</title>
        <authorList>
            <person name="Gonzalez-Gragera E."/>
            <person name="Garcia-Lopez J.D."/>
            <person name="Teso-Perez C."/>
            <person name="Gimenez-Hernandez I."/>
            <person name="Peralta-Sanchez J.M."/>
            <person name="Valdivia E."/>
            <person name="Montalban-Lopez M."/>
            <person name="Martin-Platero A.M."/>
            <person name="Banos A."/>
            <person name="Martinez-Bueno M."/>
        </authorList>
    </citation>
    <scope>NUCLEOTIDE SEQUENCE</scope>
    <source>
        <strain evidence="2">CM22</strain>
    </source>
</reference>
<evidence type="ECO:0000259" key="1">
    <source>
        <dbReference type="PROSITE" id="PS51186"/>
    </source>
</evidence>
<dbReference type="InterPro" id="IPR000182">
    <property type="entry name" value="GNAT_dom"/>
</dbReference>
<evidence type="ECO:0000313" key="2">
    <source>
        <dbReference type="EMBL" id="MDZ5758148.1"/>
    </source>
</evidence>
<protein>
    <submittedName>
        <fullName evidence="2">GNAT family N-acetyltransferase</fullName>
    </submittedName>
</protein>
<dbReference type="Pfam" id="PF00583">
    <property type="entry name" value="Acetyltransf_1"/>
    <property type="match status" value="1"/>
</dbReference>
<dbReference type="EMBL" id="JAVBVO010000003">
    <property type="protein sequence ID" value="MDZ5758148.1"/>
    <property type="molecule type" value="Genomic_DNA"/>
</dbReference>
<organism evidence="2 3">
    <name type="scientific">Carnobacterium maltaromaticum</name>
    <name type="common">Carnobacterium piscicola</name>
    <dbReference type="NCBI Taxonomy" id="2751"/>
    <lineage>
        <taxon>Bacteria</taxon>
        <taxon>Bacillati</taxon>
        <taxon>Bacillota</taxon>
        <taxon>Bacilli</taxon>
        <taxon>Lactobacillales</taxon>
        <taxon>Carnobacteriaceae</taxon>
        <taxon>Carnobacterium</taxon>
    </lineage>
</organism>
<dbReference type="RefSeq" id="WP_322808688.1">
    <property type="nucleotide sequence ID" value="NZ_JAVBVO010000003.1"/>
</dbReference>
<gene>
    <name evidence="2" type="ORF">RAK27_05695</name>
</gene>
<evidence type="ECO:0000313" key="3">
    <source>
        <dbReference type="Proteomes" id="UP001290462"/>
    </source>
</evidence>
<dbReference type="AlphaFoldDB" id="A0AAW9JRJ6"/>
<dbReference type="Gene3D" id="1.10.287.900">
    <property type="entry name" value="The crystal structure of the spermine/spermidine acetyltransferase from enterococcus faecali"/>
    <property type="match status" value="1"/>
</dbReference>
<dbReference type="InterPro" id="IPR027455">
    <property type="entry name" value="Sper_AcTfrase_N"/>
</dbReference>
<dbReference type="CDD" id="cd04301">
    <property type="entry name" value="NAT_SF"/>
    <property type="match status" value="1"/>
</dbReference>
<proteinExistence type="predicted"/>